<evidence type="ECO:0000256" key="1">
    <source>
        <dbReference type="ARBA" id="ARBA00004477"/>
    </source>
</evidence>
<feature type="transmembrane region" description="Helical" evidence="10">
    <location>
        <begin position="160"/>
        <end position="178"/>
    </location>
</feature>
<evidence type="ECO:0000256" key="2">
    <source>
        <dbReference type="ARBA" id="ARBA00004687"/>
    </source>
</evidence>
<dbReference type="InterPro" id="IPR007315">
    <property type="entry name" value="PIG-V/Gpi18"/>
</dbReference>
<dbReference type="PANTHER" id="PTHR12468:SF2">
    <property type="entry name" value="GPI MANNOSYLTRANSFERASE 2"/>
    <property type="match status" value="1"/>
</dbReference>
<keyword evidence="7" id="KW-0256">Endoplasmic reticulum</keyword>
<evidence type="ECO:0000256" key="7">
    <source>
        <dbReference type="ARBA" id="ARBA00022824"/>
    </source>
</evidence>
<feature type="transmembrane region" description="Helical" evidence="10">
    <location>
        <begin position="253"/>
        <end position="276"/>
    </location>
</feature>
<sequence>MADGLITRDPVAAAGPQSLRSRSATVLGRLRASPWWLRVLAIFVASRLVSTAFLLIFAAMEPTTSWTVQHPDYGSFARIWDGQWYYVIATLGYPKTLPLVDVGGALHVGQNAWAFLPVYPYLVKGFMLLTGAAFPAAGVFVSVVAAAGAALVFHRLVSRFLPAGSALFAVALFCFAPLSPLMQVTYAESLFLLLVAASLLFLLQRRYWLMLATAAVASFTRPGMVALALVLVLHWAFRWWNRRTDPFPGRDRVVVIVVAVVTGVLGLAWPVVAWIATGDRSAYTETELAWRADYIGYGKLVPFTSWVQGADWWFPGGSGVVFLAVAVVLFALFLLSPWVRRLPVDLRLWSVAYALYLLAVFFPQSSTFRVLMPLFPLLGALAVPRSKVFRVALLVLCVVGQWVWIYYCWWVNGADWTPP</sequence>
<name>A0ABP8VST2_9MICO</name>
<evidence type="ECO:0000256" key="6">
    <source>
        <dbReference type="ARBA" id="ARBA00022692"/>
    </source>
</evidence>
<evidence type="ECO:0000313" key="11">
    <source>
        <dbReference type="EMBL" id="GAA4670746.1"/>
    </source>
</evidence>
<feature type="transmembrane region" description="Helical" evidence="10">
    <location>
        <begin position="391"/>
        <end position="412"/>
    </location>
</feature>
<evidence type="ECO:0000256" key="10">
    <source>
        <dbReference type="SAM" id="Phobius"/>
    </source>
</evidence>
<evidence type="ECO:0000256" key="5">
    <source>
        <dbReference type="ARBA" id="ARBA00022679"/>
    </source>
</evidence>
<keyword evidence="12" id="KW-1185">Reference proteome</keyword>
<accession>A0ABP8VST2</accession>
<evidence type="ECO:0000256" key="4">
    <source>
        <dbReference type="ARBA" id="ARBA00022676"/>
    </source>
</evidence>
<dbReference type="Proteomes" id="UP001501295">
    <property type="component" value="Unassembled WGS sequence"/>
</dbReference>
<dbReference type="EMBL" id="BAABLM010000002">
    <property type="protein sequence ID" value="GAA4670746.1"/>
    <property type="molecule type" value="Genomic_DNA"/>
</dbReference>
<evidence type="ECO:0000256" key="9">
    <source>
        <dbReference type="ARBA" id="ARBA00023136"/>
    </source>
</evidence>
<evidence type="ECO:0008006" key="13">
    <source>
        <dbReference type="Google" id="ProtNLM"/>
    </source>
</evidence>
<feature type="transmembrane region" description="Helical" evidence="10">
    <location>
        <begin position="210"/>
        <end position="233"/>
    </location>
</feature>
<comment type="pathway">
    <text evidence="2">Glycolipid biosynthesis; glycosylphosphatidylinositol-anchor biosynthesis.</text>
</comment>
<protein>
    <recommendedName>
        <fullName evidence="13">Mannosyltransferase PIG-V</fullName>
    </recommendedName>
</protein>
<feature type="transmembrane region" description="Helical" evidence="10">
    <location>
        <begin position="312"/>
        <end position="334"/>
    </location>
</feature>
<keyword evidence="6 10" id="KW-0812">Transmembrane</keyword>
<keyword evidence="3" id="KW-0337">GPI-anchor biosynthesis</keyword>
<feature type="transmembrane region" description="Helical" evidence="10">
    <location>
        <begin position="126"/>
        <end position="153"/>
    </location>
</feature>
<comment type="caution">
    <text evidence="11">The sequence shown here is derived from an EMBL/GenBank/DDBJ whole genome shotgun (WGS) entry which is preliminary data.</text>
</comment>
<organism evidence="11 12">
    <name type="scientific">Frondihabitans cladoniiphilus</name>
    <dbReference type="NCBI Taxonomy" id="715785"/>
    <lineage>
        <taxon>Bacteria</taxon>
        <taxon>Bacillati</taxon>
        <taxon>Actinomycetota</taxon>
        <taxon>Actinomycetes</taxon>
        <taxon>Micrococcales</taxon>
        <taxon>Microbacteriaceae</taxon>
        <taxon>Frondihabitans</taxon>
    </lineage>
</organism>
<comment type="subcellular location">
    <subcellularLocation>
        <location evidence="1">Endoplasmic reticulum membrane</location>
        <topology evidence="1">Multi-pass membrane protein</topology>
    </subcellularLocation>
</comment>
<keyword evidence="4" id="KW-0328">Glycosyltransferase</keyword>
<proteinExistence type="predicted"/>
<evidence type="ECO:0000256" key="3">
    <source>
        <dbReference type="ARBA" id="ARBA00022502"/>
    </source>
</evidence>
<reference evidence="12" key="1">
    <citation type="journal article" date="2019" name="Int. J. Syst. Evol. Microbiol.">
        <title>The Global Catalogue of Microorganisms (GCM) 10K type strain sequencing project: providing services to taxonomists for standard genome sequencing and annotation.</title>
        <authorList>
            <consortium name="The Broad Institute Genomics Platform"/>
            <consortium name="The Broad Institute Genome Sequencing Center for Infectious Disease"/>
            <person name="Wu L."/>
            <person name="Ma J."/>
        </authorList>
    </citation>
    <scope>NUCLEOTIDE SEQUENCE [LARGE SCALE GENOMIC DNA]</scope>
    <source>
        <strain evidence="12">JCM 18956</strain>
    </source>
</reference>
<evidence type="ECO:0000256" key="8">
    <source>
        <dbReference type="ARBA" id="ARBA00022989"/>
    </source>
</evidence>
<feature type="transmembrane region" description="Helical" evidence="10">
    <location>
        <begin position="35"/>
        <end position="60"/>
    </location>
</feature>
<evidence type="ECO:0000313" key="12">
    <source>
        <dbReference type="Proteomes" id="UP001501295"/>
    </source>
</evidence>
<dbReference type="RefSeq" id="WP_345374516.1">
    <property type="nucleotide sequence ID" value="NZ_BAABLM010000002.1"/>
</dbReference>
<dbReference type="PANTHER" id="PTHR12468">
    <property type="entry name" value="GPI MANNOSYLTRANSFERASE 2"/>
    <property type="match status" value="1"/>
</dbReference>
<feature type="transmembrane region" description="Helical" evidence="10">
    <location>
        <begin position="346"/>
        <end position="362"/>
    </location>
</feature>
<keyword evidence="8 10" id="KW-1133">Transmembrane helix</keyword>
<keyword evidence="5" id="KW-0808">Transferase</keyword>
<keyword evidence="9 10" id="KW-0472">Membrane</keyword>
<feature type="transmembrane region" description="Helical" evidence="10">
    <location>
        <begin position="184"/>
        <end position="203"/>
    </location>
</feature>
<gene>
    <name evidence="11" type="ORF">GCM10025780_12840</name>
</gene>